<dbReference type="EMBL" id="JBCNJP010013781">
    <property type="protein sequence ID" value="KAK9048243.1"/>
    <property type="molecule type" value="Genomic_DNA"/>
</dbReference>
<keyword evidence="3" id="KW-1185">Reference proteome</keyword>
<comment type="caution">
    <text evidence="2">The sequence shown here is derived from an EMBL/GenBank/DDBJ whole genome shotgun (WGS) entry which is preliminary data.</text>
</comment>
<dbReference type="Proteomes" id="UP001408789">
    <property type="component" value="Unassembled WGS sequence"/>
</dbReference>
<reference evidence="2 3" key="1">
    <citation type="submission" date="2024-04" db="EMBL/GenBank/DDBJ databases">
        <title>The reference genome of an endangered Asteraceae, Deinandra increscens subsp. villosa, native to the Central Coast of California.</title>
        <authorList>
            <person name="Guilliams M."/>
            <person name="Hasenstab-Lehman K."/>
            <person name="Meyer R."/>
            <person name="Mcevoy S."/>
        </authorList>
    </citation>
    <scope>NUCLEOTIDE SEQUENCE [LARGE SCALE GENOMIC DNA]</scope>
    <source>
        <tissue evidence="2">Leaf</tissue>
    </source>
</reference>
<dbReference type="PANTHER" id="PTHR45978">
    <property type="entry name" value="SPX DOMAIN-CONTAINING PROTEIN 3"/>
    <property type="match status" value="1"/>
</dbReference>
<dbReference type="InterPro" id="IPR004331">
    <property type="entry name" value="SPX_dom"/>
</dbReference>
<dbReference type="InterPro" id="IPR031142">
    <property type="entry name" value="SPX_prot"/>
</dbReference>
<proteinExistence type="predicted"/>
<dbReference type="PANTHER" id="PTHR45978:SF3">
    <property type="entry name" value="SPX DOMAIN-CONTAINING PROTEIN 1-LIKE"/>
    <property type="match status" value="1"/>
</dbReference>
<accession>A0AAP0C4G0</accession>
<gene>
    <name evidence="2" type="ORF">SSX86_032795</name>
</gene>
<evidence type="ECO:0000259" key="1">
    <source>
        <dbReference type="PROSITE" id="PS51382"/>
    </source>
</evidence>
<protein>
    <recommendedName>
        <fullName evidence="1">SPX domain-containing protein</fullName>
    </recommendedName>
</protein>
<sequence length="258" mass="29946">MQFRKILEKLIDDMLPDWRDQFLYYKDLKQQLKRIYFRDGGGNKRMKLIIGHKVHPDPKEIAAFVQSCDAQIVKFNNFVLDQQEWYIIKIEVLEGNLLAAKGSNEELMKVLADLHGEIILLLHYSSFNYTGLAKILKKYDKLSGALVRVPFIQKVLNEPFYEADVLNSLVKKCEAMLGEHFPVDKQQGSRLSRREEELATGEEEEEKCFTRVPELEHVEMKNMENRYLKLTLSALEALREIRNGSSTVSMFSLPPMSS</sequence>
<dbReference type="PROSITE" id="PS51382">
    <property type="entry name" value="SPX"/>
    <property type="match status" value="1"/>
</dbReference>
<dbReference type="GO" id="GO:0016036">
    <property type="term" value="P:cellular response to phosphate starvation"/>
    <property type="evidence" value="ECO:0007669"/>
    <property type="project" value="InterPro"/>
</dbReference>
<dbReference type="Pfam" id="PF03105">
    <property type="entry name" value="SPX"/>
    <property type="match status" value="1"/>
</dbReference>
<name>A0AAP0C4G0_9ASTR</name>
<dbReference type="AlphaFoldDB" id="A0AAP0C4G0"/>
<evidence type="ECO:0000313" key="3">
    <source>
        <dbReference type="Proteomes" id="UP001408789"/>
    </source>
</evidence>
<evidence type="ECO:0000313" key="2">
    <source>
        <dbReference type="EMBL" id="KAK9048243.1"/>
    </source>
</evidence>
<organism evidence="2 3">
    <name type="scientific">Deinandra increscens subsp. villosa</name>
    <dbReference type="NCBI Taxonomy" id="3103831"/>
    <lineage>
        <taxon>Eukaryota</taxon>
        <taxon>Viridiplantae</taxon>
        <taxon>Streptophyta</taxon>
        <taxon>Embryophyta</taxon>
        <taxon>Tracheophyta</taxon>
        <taxon>Spermatophyta</taxon>
        <taxon>Magnoliopsida</taxon>
        <taxon>eudicotyledons</taxon>
        <taxon>Gunneridae</taxon>
        <taxon>Pentapetalae</taxon>
        <taxon>asterids</taxon>
        <taxon>campanulids</taxon>
        <taxon>Asterales</taxon>
        <taxon>Asteraceae</taxon>
        <taxon>Asteroideae</taxon>
        <taxon>Heliantheae alliance</taxon>
        <taxon>Madieae</taxon>
        <taxon>Madiinae</taxon>
        <taxon>Deinandra</taxon>
    </lineage>
</organism>
<feature type="domain" description="SPX" evidence="1">
    <location>
        <begin position="1"/>
        <end position="153"/>
    </location>
</feature>